<evidence type="ECO:0000256" key="3">
    <source>
        <dbReference type="ARBA" id="ARBA00023002"/>
    </source>
</evidence>
<evidence type="ECO:0000259" key="7">
    <source>
        <dbReference type="Pfam" id="PF00248"/>
    </source>
</evidence>
<feature type="active site" description="Proton donor" evidence="4">
    <location>
        <position position="55"/>
    </location>
</feature>
<dbReference type="Gene3D" id="3.20.20.100">
    <property type="entry name" value="NADP-dependent oxidoreductase domain"/>
    <property type="match status" value="1"/>
</dbReference>
<evidence type="ECO:0000256" key="6">
    <source>
        <dbReference type="PIRSR" id="PIRSR000097-3"/>
    </source>
</evidence>
<organism evidence="8 9">
    <name type="scientific">Collybia nuda</name>
    <dbReference type="NCBI Taxonomy" id="64659"/>
    <lineage>
        <taxon>Eukaryota</taxon>
        <taxon>Fungi</taxon>
        <taxon>Dikarya</taxon>
        <taxon>Basidiomycota</taxon>
        <taxon>Agaricomycotina</taxon>
        <taxon>Agaricomycetes</taxon>
        <taxon>Agaricomycetidae</taxon>
        <taxon>Agaricales</taxon>
        <taxon>Tricholomatineae</taxon>
        <taxon>Clitocybaceae</taxon>
        <taxon>Collybia</taxon>
    </lineage>
</organism>
<reference evidence="8" key="1">
    <citation type="submission" date="2020-11" db="EMBL/GenBank/DDBJ databases">
        <authorList>
            <consortium name="DOE Joint Genome Institute"/>
            <person name="Ahrendt S."/>
            <person name="Riley R."/>
            <person name="Andreopoulos W."/>
            <person name="Labutti K."/>
            <person name="Pangilinan J."/>
            <person name="Ruiz-Duenas F.J."/>
            <person name="Barrasa J.M."/>
            <person name="Sanchez-Garcia M."/>
            <person name="Camarero S."/>
            <person name="Miyauchi S."/>
            <person name="Serrano A."/>
            <person name="Linde D."/>
            <person name="Babiker R."/>
            <person name="Drula E."/>
            <person name="Ayuso-Fernandez I."/>
            <person name="Pacheco R."/>
            <person name="Padilla G."/>
            <person name="Ferreira P."/>
            <person name="Barriuso J."/>
            <person name="Kellner H."/>
            <person name="Castanera R."/>
            <person name="Alfaro M."/>
            <person name="Ramirez L."/>
            <person name="Pisabarro A.G."/>
            <person name="Kuo A."/>
            <person name="Tritt A."/>
            <person name="Lipzen A."/>
            <person name="He G."/>
            <person name="Yan M."/>
            <person name="Ng V."/>
            <person name="Cullen D."/>
            <person name="Martin F."/>
            <person name="Rosso M.-N."/>
            <person name="Henrissat B."/>
            <person name="Hibbett D."/>
            <person name="Martinez A.T."/>
            <person name="Grigoriev I.V."/>
        </authorList>
    </citation>
    <scope>NUCLEOTIDE SEQUENCE</scope>
    <source>
        <strain evidence="8">CBS 247.69</strain>
    </source>
</reference>
<dbReference type="InterPro" id="IPR018170">
    <property type="entry name" value="Aldo/ket_reductase_CS"/>
</dbReference>
<dbReference type="Proteomes" id="UP000807353">
    <property type="component" value="Unassembled WGS sequence"/>
</dbReference>
<protein>
    <submittedName>
        <fullName evidence="8">NADP-dependent oxidoreductase domain-containing protein</fullName>
    </submittedName>
</protein>
<comment type="similarity">
    <text evidence="1">Belongs to the aldo/keto reductase family.</text>
</comment>
<dbReference type="PROSITE" id="PS00798">
    <property type="entry name" value="ALDOKETO_REDUCTASE_1"/>
    <property type="match status" value="1"/>
</dbReference>
<dbReference type="GO" id="GO:0016616">
    <property type="term" value="F:oxidoreductase activity, acting on the CH-OH group of donors, NAD or NADP as acceptor"/>
    <property type="evidence" value="ECO:0007669"/>
    <property type="project" value="UniProtKB-ARBA"/>
</dbReference>
<proteinExistence type="inferred from homology"/>
<dbReference type="SUPFAM" id="SSF51430">
    <property type="entry name" value="NAD(P)-linked oxidoreductase"/>
    <property type="match status" value="1"/>
</dbReference>
<comment type="caution">
    <text evidence="8">The sequence shown here is derived from an EMBL/GenBank/DDBJ whole genome shotgun (WGS) entry which is preliminary data.</text>
</comment>
<keyword evidence="9" id="KW-1185">Reference proteome</keyword>
<evidence type="ECO:0000256" key="4">
    <source>
        <dbReference type="PIRSR" id="PIRSR000097-1"/>
    </source>
</evidence>
<dbReference type="EMBL" id="MU150298">
    <property type="protein sequence ID" value="KAF9460456.1"/>
    <property type="molecule type" value="Genomic_DNA"/>
</dbReference>
<evidence type="ECO:0000313" key="9">
    <source>
        <dbReference type="Proteomes" id="UP000807353"/>
    </source>
</evidence>
<dbReference type="PANTHER" id="PTHR43827">
    <property type="entry name" value="2,5-DIKETO-D-GLUCONIC ACID REDUCTASE"/>
    <property type="match status" value="1"/>
</dbReference>
<feature type="domain" description="NADP-dependent oxidoreductase" evidence="7">
    <location>
        <begin position="18"/>
        <end position="282"/>
    </location>
</feature>
<dbReference type="InterPro" id="IPR023210">
    <property type="entry name" value="NADP_OxRdtase_dom"/>
</dbReference>
<dbReference type="AlphaFoldDB" id="A0A9P5Y360"/>
<dbReference type="OrthoDB" id="416253at2759"/>
<feature type="site" description="Lowers pKa of active site Tyr" evidence="6">
    <location>
        <position position="80"/>
    </location>
</feature>
<dbReference type="Pfam" id="PF00248">
    <property type="entry name" value="Aldo_ket_red"/>
    <property type="match status" value="1"/>
</dbReference>
<dbReference type="PRINTS" id="PR00069">
    <property type="entry name" value="ALDKETRDTASE"/>
</dbReference>
<accession>A0A9P5Y360</accession>
<dbReference type="InterPro" id="IPR036812">
    <property type="entry name" value="NAD(P)_OxRdtase_dom_sf"/>
</dbReference>
<dbReference type="CDD" id="cd19071">
    <property type="entry name" value="AKR_AKR1-5-like"/>
    <property type="match status" value="1"/>
</dbReference>
<dbReference type="PANTHER" id="PTHR43827:SF3">
    <property type="entry name" value="NADP-DEPENDENT OXIDOREDUCTASE DOMAIN-CONTAINING PROTEIN"/>
    <property type="match status" value="1"/>
</dbReference>
<evidence type="ECO:0000313" key="8">
    <source>
        <dbReference type="EMBL" id="KAF9460456.1"/>
    </source>
</evidence>
<dbReference type="FunFam" id="3.20.20.100:FF:000002">
    <property type="entry name" value="2,5-diketo-D-gluconic acid reductase A"/>
    <property type="match status" value="1"/>
</dbReference>
<evidence type="ECO:0000256" key="2">
    <source>
        <dbReference type="ARBA" id="ARBA00022857"/>
    </source>
</evidence>
<evidence type="ECO:0000256" key="5">
    <source>
        <dbReference type="PIRSR" id="PIRSR000097-2"/>
    </source>
</evidence>
<dbReference type="InterPro" id="IPR020471">
    <property type="entry name" value="AKR"/>
</dbReference>
<name>A0A9P5Y360_9AGAR</name>
<keyword evidence="3" id="KW-0560">Oxidoreductase</keyword>
<keyword evidence="2" id="KW-0521">NADP</keyword>
<gene>
    <name evidence="8" type="ORF">BDZ94DRAFT_1265944</name>
</gene>
<evidence type="ECO:0000256" key="1">
    <source>
        <dbReference type="ARBA" id="ARBA00007905"/>
    </source>
</evidence>
<dbReference type="PIRSF" id="PIRSF000097">
    <property type="entry name" value="AKR"/>
    <property type="match status" value="1"/>
</dbReference>
<dbReference type="PROSITE" id="PS00062">
    <property type="entry name" value="ALDOKETO_REDUCTASE_2"/>
    <property type="match status" value="1"/>
</dbReference>
<feature type="binding site" evidence="5">
    <location>
        <position position="111"/>
    </location>
    <ligand>
        <name>substrate</name>
    </ligand>
</feature>
<sequence length="308" mass="34234">MSNVPQIKLNNGVLIPAIGTGSWAPNTVEEQSKVKGWILTALQNGYRHIDTAQSYYTEPAAGQAIRESGIPREQIFVTTKLPWNHQECVAQSFEQSLKNLGLDYVDLYLLHWPQPIAHDGGDGYGLLKNADGSIKLSDKINFNQAWVEFEKILESGKARSIGVSNFSVKTLEQLLTTAKHVPVTNQVELHPYLAQEDLRKYCDQKGITLTAYTPSGYATVRADPLIVELSKKYSTTPNQITLAWHIARGTIIVPKSESVERQKQNITLPTLEATDVAKINGLDRGERLCNAPDANGMMYGWTVEQLGW</sequence>